<comment type="similarity">
    <text evidence="1">Belongs to the CinA family.</text>
</comment>
<accession>A0A0R1W7B6</accession>
<evidence type="ECO:0000259" key="2">
    <source>
        <dbReference type="SMART" id="SM00852"/>
    </source>
</evidence>
<dbReference type="EMBL" id="AZGF01000001">
    <property type="protein sequence ID" value="KRM13469.1"/>
    <property type="molecule type" value="Genomic_DNA"/>
</dbReference>
<dbReference type="eggNOG" id="COG1058">
    <property type="taxonomic scope" value="Bacteria"/>
</dbReference>
<dbReference type="Pfam" id="PF00994">
    <property type="entry name" value="MoCF_biosynth"/>
    <property type="match status" value="1"/>
</dbReference>
<gene>
    <name evidence="1" type="primary">cinA</name>
    <name evidence="3" type="ORF">FD16_GL000036</name>
</gene>
<keyword evidence="4" id="KW-1185">Reference proteome</keyword>
<evidence type="ECO:0000313" key="4">
    <source>
        <dbReference type="Proteomes" id="UP000051820"/>
    </source>
</evidence>
<dbReference type="NCBIfam" id="TIGR00177">
    <property type="entry name" value="molyb_syn"/>
    <property type="match status" value="1"/>
</dbReference>
<dbReference type="SMART" id="SM00852">
    <property type="entry name" value="MoCF_biosynth"/>
    <property type="match status" value="1"/>
</dbReference>
<dbReference type="InterPro" id="IPR036653">
    <property type="entry name" value="CinA-like_C"/>
</dbReference>
<name>A0A0R1W7B6_9LACO</name>
<dbReference type="NCBIfam" id="NF001813">
    <property type="entry name" value="PRK00549.1"/>
    <property type="match status" value="1"/>
</dbReference>
<evidence type="ECO:0000256" key="1">
    <source>
        <dbReference type="HAMAP-Rule" id="MF_00226"/>
    </source>
</evidence>
<dbReference type="HAMAP" id="MF_00226_B">
    <property type="entry name" value="CinA_B"/>
    <property type="match status" value="1"/>
</dbReference>
<reference evidence="3 4" key="1">
    <citation type="journal article" date="2015" name="Genome Announc.">
        <title>Expanding the biotechnology potential of lactobacilli through comparative genomics of 213 strains and associated genera.</title>
        <authorList>
            <person name="Sun Z."/>
            <person name="Harris H.M."/>
            <person name="McCann A."/>
            <person name="Guo C."/>
            <person name="Argimon S."/>
            <person name="Zhang W."/>
            <person name="Yang X."/>
            <person name="Jeffery I.B."/>
            <person name="Cooney J.C."/>
            <person name="Kagawa T.F."/>
            <person name="Liu W."/>
            <person name="Song Y."/>
            <person name="Salvetti E."/>
            <person name="Wrobel A."/>
            <person name="Rasinkangas P."/>
            <person name="Parkhill J."/>
            <person name="Rea M.C."/>
            <person name="O'Sullivan O."/>
            <person name="Ritari J."/>
            <person name="Douillard F.P."/>
            <person name="Paul Ross R."/>
            <person name="Yang R."/>
            <person name="Briner A.E."/>
            <person name="Felis G.E."/>
            <person name="de Vos W.M."/>
            <person name="Barrangou R."/>
            <person name="Klaenhammer T.R."/>
            <person name="Caufield P.W."/>
            <person name="Cui Y."/>
            <person name="Zhang H."/>
            <person name="O'Toole P.W."/>
        </authorList>
    </citation>
    <scope>NUCLEOTIDE SEQUENCE [LARGE SCALE GENOMIC DNA]</scope>
    <source>
        <strain evidence="3 4">DSM 5007</strain>
    </source>
</reference>
<dbReference type="CDD" id="cd00885">
    <property type="entry name" value="cinA"/>
    <property type="match status" value="1"/>
</dbReference>
<dbReference type="InterPro" id="IPR008136">
    <property type="entry name" value="CinA_C"/>
</dbReference>
<dbReference type="eggNOG" id="COG1546">
    <property type="taxonomic scope" value="Bacteria"/>
</dbReference>
<dbReference type="NCBIfam" id="TIGR00200">
    <property type="entry name" value="cinA_nterm"/>
    <property type="match status" value="1"/>
</dbReference>
<dbReference type="STRING" id="1423807.FD16_GL000036"/>
<sequence length="412" mass="45011">MQGEIITVGTELLLGKINNTNATYLARQMADLGIDTHYQTVIGDNINRISETLKKSLNRADIVILCGGLGPTTDDQTKEGVAKALNVRLLTDASQMAKITNYFDKQKRVMVDTNRKQAEYLDGAMILQNPAGLAIGDFYINENGADVVVLPGPPVEMKAMFETALKSALIKQYSLNTHIVSRSLYFAGISESELMDGAEKIAMATPLISIGSYSQAHAIEIRLTATNASMNNEITSIERQLINKYANFYLSDDAKDNLAQLVVDKLKEHQQTITAAESLTAGLFQATICTISGASNVFNGGFVTYANDVKEKILGIDHSIISEYGVVSEPVAIEMAERSRQIMDADYGVSFTGVAGPDSLENQVPGTVWVGISKKDGHTITKQLSLPATDDRQTIREKSVWQVLYLLYLELK</sequence>
<dbReference type="Gene3D" id="3.90.950.20">
    <property type="entry name" value="CinA-like"/>
    <property type="match status" value="1"/>
</dbReference>
<dbReference type="RefSeq" id="WP_010622790.1">
    <property type="nucleotide sequence ID" value="NZ_AZGF01000001.1"/>
</dbReference>
<dbReference type="Pfam" id="PF02464">
    <property type="entry name" value="CinA"/>
    <property type="match status" value="1"/>
</dbReference>
<organism evidence="3 4">
    <name type="scientific">Paucilactobacillus suebicus DSM 5007 = KCTC 3549</name>
    <dbReference type="NCBI Taxonomy" id="1423807"/>
    <lineage>
        <taxon>Bacteria</taxon>
        <taxon>Bacillati</taxon>
        <taxon>Bacillota</taxon>
        <taxon>Bacilli</taxon>
        <taxon>Lactobacillales</taxon>
        <taxon>Lactobacillaceae</taxon>
        <taxon>Paucilactobacillus</taxon>
    </lineage>
</organism>
<evidence type="ECO:0000313" key="3">
    <source>
        <dbReference type="EMBL" id="KRM13469.1"/>
    </source>
</evidence>
<dbReference type="SUPFAM" id="SSF142433">
    <property type="entry name" value="CinA-like"/>
    <property type="match status" value="1"/>
</dbReference>
<dbReference type="InterPro" id="IPR008135">
    <property type="entry name" value="Competence-induced_CinA"/>
</dbReference>
<dbReference type="SUPFAM" id="SSF53218">
    <property type="entry name" value="Molybdenum cofactor biosynthesis proteins"/>
    <property type="match status" value="1"/>
</dbReference>
<dbReference type="PANTHER" id="PTHR13939:SF0">
    <property type="entry name" value="NMN AMIDOHYDROLASE-LIKE PROTEIN YFAY"/>
    <property type="match status" value="1"/>
</dbReference>
<dbReference type="Proteomes" id="UP000051820">
    <property type="component" value="Unassembled WGS sequence"/>
</dbReference>
<dbReference type="NCBIfam" id="TIGR00199">
    <property type="entry name" value="PncC_domain"/>
    <property type="match status" value="1"/>
</dbReference>
<dbReference type="AlphaFoldDB" id="A0A0R1W7B6"/>
<protein>
    <recommendedName>
        <fullName evidence="1">Putative competence-damage inducible protein</fullName>
    </recommendedName>
</protein>
<dbReference type="InterPro" id="IPR001453">
    <property type="entry name" value="MoaB/Mog_dom"/>
</dbReference>
<dbReference type="PATRIC" id="fig|1423807.3.peg.36"/>
<dbReference type="InterPro" id="IPR050101">
    <property type="entry name" value="CinA"/>
</dbReference>
<feature type="domain" description="MoaB/Mog" evidence="2">
    <location>
        <begin position="4"/>
        <end position="172"/>
    </location>
</feature>
<comment type="caution">
    <text evidence="3">The sequence shown here is derived from an EMBL/GenBank/DDBJ whole genome shotgun (WGS) entry which is preliminary data.</text>
</comment>
<dbReference type="PANTHER" id="PTHR13939">
    <property type="entry name" value="NICOTINAMIDE-NUCLEOTIDE AMIDOHYDROLASE PNCC"/>
    <property type="match status" value="1"/>
</dbReference>
<dbReference type="PIRSF" id="PIRSF006728">
    <property type="entry name" value="CinA"/>
    <property type="match status" value="1"/>
</dbReference>
<dbReference type="Gene3D" id="3.40.980.10">
    <property type="entry name" value="MoaB/Mog-like domain"/>
    <property type="match status" value="1"/>
</dbReference>
<dbReference type="InterPro" id="IPR036425">
    <property type="entry name" value="MoaB/Mog-like_dom_sf"/>
</dbReference>
<proteinExistence type="inferred from homology"/>